<comment type="caution">
    <text evidence="3">The sequence shown here is derived from an EMBL/GenBank/DDBJ whole genome shotgun (WGS) entry which is preliminary data.</text>
</comment>
<sequence>MPTANPLLSLASLLLALLLAHLSNATIPASHYPPSLAYVSHSGFGHQLQMLLRGLFLSNAANRTLLVPPLMTHRASLDISGTKGCVGPRQIWEYKVKTDLLHASNRQQSRLCMSESDSFFRIFDFAGHDVKEIACPGRSGSSTAPFESPCTRLHDTLTVAKPPPSGKGPWGCDSPVRPCAALVARVANRSAHRGVMCVGPINEYFVRGMLLMCKADYELARRLQRHGLPLHRSLRSKLKQLMPPLEKCTCIYTRLLDQLSSKVASARIGRDQERAARQLIETLEGSAAARAVLRESTAQSTGLRRKGEGSVRGSGGRHAQSDEAERAADGTVSRDAERARAKHDPPRIEVVSNCFPFVTCQEALRRTFGPRVVEHPSRHLAAQELGMTASNAELIYDLVRCARCSHPLVGANASDLMSSFFQAIDMLHARLHGVANTRNVRDIR</sequence>
<accession>A0AB34IP02</accession>
<organism evidence="3 4">
    <name type="scientific">Prymnesium parvum</name>
    <name type="common">Toxic golden alga</name>
    <dbReference type="NCBI Taxonomy" id="97485"/>
    <lineage>
        <taxon>Eukaryota</taxon>
        <taxon>Haptista</taxon>
        <taxon>Haptophyta</taxon>
        <taxon>Prymnesiophyceae</taxon>
        <taxon>Prymnesiales</taxon>
        <taxon>Prymnesiaceae</taxon>
        <taxon>Prymnesium</taxon>
    </lineage>
</organism>
<dbReference type="AlphaFoldDB" id="A0AB34IP02"/>
<evidence type="ECO:0000313" key="4">
    <source>
        <dbReference type="Proteomes" id="UP001515480"/>
    </source>
</evidence>
<dbReference type="EMBL" id="JBGBPQ010000022">
    <property type="protein sequence ID" value="KAL1503162.1"/>
    <property type="molecule type" value="Genomic_DNA"/>
</dbReference>
<evidence type="ECO:0000313" key="3">
    <source>
        <dbReference type="EMBL" id="KAL1503162.1"/>
    </source>
</evidence>
<feature type="chain" id="PRO_5044344097" evidence="2">
    <location>
        <begin position="26"/>
        <end position="444"/>
    </location>
</feature>
<dbReference type="Proteomes" id="UP001515480">
    <property type="component" value="Unassembled WGS sequence"/>
</dbReference>
<keyword evidence="2" id="KW-0732">Signal</keyword>
<protein>
    <submittedName>
        <fullName evidence="3">Uncharacterized protein</fullName>
    </submittedName>
</protein>
<feature type="region of interest" description="Disordered" evidence="1">
    <location>
        <begin position="294"/>
        <end position="344"/>
    </location>
</feature>
<feature type="compositionally biased region" description="Basic and acidic residues" evidence="1">
    <location>
        <begin position="319"/>
        <end position="344"/>
    </location>
</feature>
<evidence type="ECO:0000256" key="2">
    <source>
        <dbReference type="SAM" id="SignalP"/>
    </source>
</evidence>
<feature type="signal peptide" evidence="2">
    <location>
        <begin position="1"/>
        <end position="25"/>
    </location>
</feature>
<reference evidence="3 4" key="1">
    <citation type="journal article" date="2024" name="Science">
        <title>Giant polyketide synthase enzymes in the biosynthesis of giant marine polyether toxins.</title>
        <authorList>
            <person name="Fallon T.R."/>
            <person name="Shende V.V."/>
            <person name="Wierzbicki I.H."/>
            <person name="Pendleton A.L."/>
            <person name="Watervoot N.F."/>
            <person name="Auber R.P."/>
            <person name="Gonzalez D.J."/>
            <person name="Wisecaver J.H."/>
            <person name="Moore B.S."/>
        </authorList>
    </citation>
    <scope>NUCLEOTIDE SEQUENCE [LARGE SCALE GENOMIC DNA]</scope>
    <source>
        <strain evidence="3 4">12B1</strain>
    </source>
</reference>
<gene>
    <name evidence="3" type="ORF">AB1Y20_011221</name>
</gene>
<proteinExistence type="predicted"/>
<name>A0AB34IP02_PRYPA</name>
<keyword evidence="4" id="KW-1185">Reference proteome</keyword>
<evidence type="ECO:0000256" key="1">
    <source>
        <dbReference type="SAM" id="MobiDB-lite"/>
    </source>
</evidence>